<dbReference type="EMBL" id="JACJVN010000009">
    <property type="protein sequence ID" value="MBB6676100.1"/>
    <property type="molecule type" value="Genomic_DNA"/>
</dbReference>
<keyword evidence="4" id="KW-1185">Reference proteome</keyword>
<feature type="transmembrane region" description="Helical" evidence="1">
    <location>
        <begin position="12"/>
        <end position="43"/>
    </location>
</feature>
<evidence type="ECO:0000313" key="4">
    <source>
        <dbReference type="Proteomes" id="UP000574133"/>
    </source>
</evidence>
<keyword evidence="1" id="KW-0472">Membrane</keyword>
<evidence type="ECO:0000259" key="2">
    <source>
        <dbReference type="Pfam" id="PF02517"/>
    </source>
</evidence>
<evidence type="ECO:0000256" key="1">
    <source>
        <dbReference type="SAM" id="Phobius"/>
    </source>
</evidence>
<dbReference type="InterPro" id="IPR003675">
    <property type="entry name" value="Rce1/LyrA-like_dom"/>
</dbReference>
<dbReference type="GO" id="GO:0004175">
    <property type="term" value="F:endopeptidase activity"/>
    <property type="evidence" value="ECO:0007669"/>
    <property type="project" value="UniProtKB-ARBA"/>
</dbReference>
<feature type="transmembrane region" description="Helical" evidence="1">
    <location>
        <begin position="166"/>
        <end position="185"/>
    </location>
</feature>
<evidence type="ECO:0000313" key="3">
    <source>
        <dbReference type="EMBL" id="MBB6676100.1"/>
    </source>
</evidence>
<gene>
    <name evidence="3" type="ORF">H4Q31_02030</name>
</gene>
<feature type="transmembrane region" description="Helical" evidence="1">
    <location>
        <begin position="192"/>
        <end position="215"/>
    </location>
</feature>
<feature type="transmembrane region" description="Helical" evidence="1">
    <location>
        <begin position="140"/>
        <end position="160"/>
    </location>
</feature>
<proteinExistence type="predicted"/>
<dbReference type="GO" id="GO:0008237">
    <property type="term" value="F:metallopeptidase activity"/>
    <property type="evidence" value="ECO:0007669"/>
    <property type="project" value="UniProtKB-KW"/>
</dbReference>
<dbReference type="PANTHER" id="PTHR36435:SF1">
    <property type="entry name" value="CAAX AMINO TERMINAL PROTEASE FAMILY PROTEIN"/>
    <property type="match status" value="1"/>
</dbReference>
<dbReference type="GO" id="GO:0006508">
    <property type="term" value="P:proteolysis"/>
    <property type="evidence" value="ECO:0007669"/>
    <property type="project" value="UniProtKB-KW"/>
</dbReference>
<dbReference type="GO" id="GO:0080120">
    <property type="term" value="P:CAAX-box protein maturation"/>
    <property type="evidence" value="ECO:0007669"/>
    <property type="project" value="UniProtKB-ARBA"/>
</dbReference>
<comment type="caution">
    <text evidence="3">The sequence shown here is derived from an EMBL/GenBank/DDBJ whole genome shotgun (WGS) entry which is preliminary data.</text>
</comment>
<dbReference type="PANTHER" id="PTHR36435">
    <property type="entry name" value="SLR1288 PROTEIN"/>
    <property type="match status" value="1"/>
</dbReference>
<name>A0A841TA11_9BACL</name>
<keyword evidence="3" id="KW-0645">Protease</keyword>
<dbReference type="Pfam" id="PF02517">
    <property type="entry name" value="Rce1-like"/>
    <property type="match status" value="1"/>
</dbReference>
<keyword evidence="1" id="KW-1133">Transmembrane helix</keyword>
<dbReference type="Proteomes" id="UP000574133">
    <property type="component" value="Unassembled WGS sequence"/>
</dbReference>
<reference evidence="3 4" key="1">
    <citation type="submission" date="2020-08" db="EMBL/GenBank/DDBJ databases">
        <title>Cohnella phylogeny.</title>
        <authorList>
            <person name="Dunlap C."/>
        </authorList>
    </citation>
    <scope>NUCLEOTIDE SEQUENCE [LARGE SCALE GENOMIC DNA]</scope>
    <source>
        <strain evidence="3 4">DSM 103658</strain>
    </source>
</reference>
<feature type="transmembrane region" description="Helical" evidence="1">
    <location>
        <begin position="71"/>
        <end position="90"/>
    </location>
</feature>
<dbReference type="InterPro" id="IPR052710">
    <property type="entry name" value="CAAX_protease"/>
</dbReference>
<accession>A0A841TA11</accession>
<dbReference type="AlphaFoldDB" id="A0A841TA11"/>
<feature type="domain" description="CAAX prenyl protease 2/Lysostaphin resistance protein A-like" evidence="2">
    <location>
        <begin position="111"/>
        <end position="204"/>
    </location>
</feature>
<keyword evidence="1" id="KW-0812">Transmembrane</keyword>
<dbReference type="RefSeq" id="WP_185177403.1">
    <property type="nucleotide sequence ID" value="NZ_CBCSEP010000034.1"/>
</dbReference>
<organism evidence="3 4">
    <name type="scientific">Cohnella lubricantis</name>
    <dbReference type="NCBI Taxonomy" id="2163172"/>
    <lineage>
        <taxon>Bacteria</taxon>
        <taxon>Bacillati</taxon>
        <taxon>Bacillota</taxon>
        <taxon>Bacilli</taxon>
        <taxon>Bacillales</taxon>
        <taxon>Paenibacillaceae</taxon>
        <taxon>Cohnella</taxon>
    </lineage>
</organism>
<protein>
    <submittedName>
        <fullName evidence="3">CPBP family intramembrane metalloprotease</fullName>
    </submittedName>
</protein>
<feature type="transmembrane region" description="Helical" evidence="1">
    <location>
        <begin position="110"/>
        <end position="128"/>
    </location>
</feature>
<sequence length="216" mass="24008">MSVHDRRRLVEVLAIIGFMLIAVFLVPSLKGLAAIVPIVYFLANLRRRGNDREQAPRALFTKIGSGIRRTWGWILLVAVGTQFGSLLLFKYVSPESLAHIQDRLPTGSDLSVALVLTILIAPLGEEIAYRGLFQERFSRYMPQAASIVIVSLLFAAMHYSDGPADVVFWDLFSVFIDSVLFGIIYSKTKNLYISYIAHLLADAVALTLMLTHVIAV</sequence>
<keyword evidence="3" id="KW-0378">Hydrolase</keyword>
<keyword evidence="3" id="KW-0482">Metalloprotease</keyword>